<dbReference type="Proteomes" id="UP001162030">
    <property type="component" value="Chromosome"/>
</dbReference>
<protein>
    <submittedName>
        <fullName evidence="1">Uncharacterized protein</fullName>
    </submittedName>
</protein>
<gene>
    <name evidence="1" type="ORF">MSZNOR_3908</name>
</gene>
<name>A0ABM9I6K6_9GAMM</name>
<proteinExistence type="predicted"/>
<evidence type="ECO:0000313" key="1">
    <source>
        <dbReference type="EMBL" id="CAI8924498.1"/>
    </source>
</evidence>
<accession>A0ABM9I6K6</accession>
<dbReference type="RefSeq" id="WP_026609426.1">
    <property type="nucleotide sequence ID" value="NZ_OX458333.1"/>
</dbReference>
<keyword evidence="2" id="KW-1185">Reference proteome</keyword>
<evidence type="ECO:0000313" key="2">
    <source>
        <dbReference type="Proteomes" id="UP001162030"/>
    </source>
</evidence>
<dbReference type="EMBL" id="OX458333">
    <property type="protein sequence ID" value="CAI8924498.1"/>
    <property type="molecule type" value="Genomic_DNA"/>
</dbReference>
<organism evidence="1 2">
    <name type="scientific">Methylocaldum szegediense</name>
    <dbReference type="NCBI Taxonomy" id="73780"/>
    <lineage>
        <taxon>Bacteria</taxon>
        <taxon>Pseudomonadati</taxon>
        <taxon>Pseudomonadota</taxon>
        <taxon>Gammaproteobacteria</taxon>
        <taxon>Methylococcales</taxon>
        <taxon>Methylococcaceae</taxon>
        <taxon>Methylocaldum</taxon>
    </lineage>
</organism>
<sequence>MATQDVTEAKGTKSKAFTQSRLGRAFSPSYRFDHRFDDIHLRPEAGTRFEGRTPTANIISRDQAKKGGHRRRAFQSPVQYCQCGARVGFPRGNRQSDSGLRLFERLAFVLFVFFVGTAQALAGSDSVSFLPANIVVEDVAVSAWDDEETASAQILLRNTGDESACTVQVTEITVSNGSYAGPATLPISLGILEAGKDARFDSLLKMPVDGSENELVVKGEYGCGSFPETFVESRTIAPNVAPPGPFESRSGQATVQKPSEAVYPPAPPPATFGPNAESPIFVPLGPPRLLPAPINPNNIVATDLGTSQGGAAVRIPRNTSMRSAGVPPDPNVAADAPNGVVLATYNTGISYSTDGGAKLTDVNLFSPQPGNPARTSFFPQDDGGLCCDQVVVYLRNQNLFVWLLQYQPVVNTAVTPNVITSPNRLRIAWATPAAIRNDFWNAWTYVDLTGTNVAGVSDGLGINNNEWLDYPDLAWSDTFLYVGVDHGFSTPGQVYTGRRIVPRLSLADMANPAATAVNYRFAELTGSNGLNKTHFVQNAPGRMVVGSLDNSSTLRVFTWMDGEDSIPSPSTVGISQIQQGASYTSTAPDGSDWVAVSFPGNISGATYRSVIPGLGVSSRPEYVFAFTAGTNAGGGRPQAYVRLETLTPSGDNGYRVSSEYDIWNNNYAFAVAALGSGRGLVRPDIAIVVAVGGGTLGYPQISVGFKDDFVLYPVTSSDATQITRFGDYFSARLIPGTDDQFATLGYDVILNPLPPGVPSGTCATVGCTANMRYVQFGRPPFVGPR</sequence>
<reference evidence="1 2" key="1">
    <citation type="submission" date="2023-03" db="EMBL/GenBank/DDBJ databases">
        <authorList>
            <person name="Pearce D."/>
        </authorList>
    </citation>
    <scope>NUCLEOTIDE SEQUENCE [LARGE SCALE GENOMIC DNA]</scope>
    <source>
        <strain evidence="1">Msz</strain>
    </source>
</reference>